<dbReference type="Proteomes" id="UP000294513">
    <property type="component" value="Unassembled WGS sequence"/>
</dbReference>
<name>A0A4R5B0Q5_9ACTN</name>
<evidence type="ECO:0000313" key="2">
    <source>
        <dbReference type="Proteomes" id="UP000294513"/>
    </source>
</evidence>
<organism evidence="1 2">
    <name type="scientific">Actinomadura rubrisoli</name>
    <dbReference type="NCBI Taxonomy" id="2530368"/>
    <lineage>
        <taxon>Bacteria</taxon>
        <taxon>Bacillati</taxon>
        <taxon>Actinomycetota</taxon>
        <taxon>Actinomycetes</taxon>
        <taxon>Streptosporangiales</taxon>
        <taxon>Thermomonosporaceae</taxon>
        <taxon>Actinomadura</taxon>
    </lineage>
</organism>
<dbReference type="RefSeq" id="WP_131899077.1">
    <property type="nucleotide sequence ID" value="NZ_SMKU01000199.1"/>
</dbReference>
<comment type="caution">
    <text evidence="1">The sequence shown here is derived from an EMBL/GenBank/DDBJ whole genome shotgun (WGS) entry which is preliminary data.</text>
</comment>
<evidence type="ECO:0000313" key="1">
    <source>
        <dbReference type="EMBL" id="TDD77716.1"/>
    </source>
</evidence>
<dbReference type="EMBL" id="SMKU01000199">
    <property type="protein sequence ID" value="TDD77716.1"/>
    <property type="molecule type" value="Genomic_DNA"/>
</dbReference>
<keyword evidence="2" id="KW-1185">Reference proteome</keyword>
<sequence length="148" mass="16646">MPPRRPKDKGTDAERTVVRYLQAHGFPQAERRASNGNHDRGDITGIPGICWEVKYRDAMPGDGQINTWLIETDRERENANADLGFLVVRRPRAAVDSWWAVMPFWALALLAEGLAYPGHGPGWPARMLLSDLVELLRAVGYGEPLEER</sequence>
<evidence type="ECO:0008006" key="3">
    <source>
        <dbReference type="Google" id="ProtNLM"/>
    </source>
</evidence>
<dbReference type="AlphaFoldDB" id="A0A4R5B0Q5"/>
<protein>
    <recommendedName>
        <fullName evidence="3">Holliday junction resolvase</fullName>
    </recommendedName>
</protein>
<accession>A0A4R5B0Q5</accession>
<proteinExistence type="predicted"/>
<reference evidence="1 2" key="1">
    <citation type="submission" date="2019-03" db="EMBL/GenBank/DDBJ databases">
        <title>Draft genome sequences of novel Actinobacteria.</title>
        <authorList>
            <person name="Sahin N."/>
            <person name="Ay H."/>
            <person name="Saygin H."/>
        </authorList>
    </citation>
    <scope>NUCLEOTIDE SEQUENCE [LARGE SCALE GENOMIC DNA]</scope>
    <source>
        <strain evidence="1 2">H3C3</strain>
    </source>
</reference>
<dbReference type="OrthoDB" id="3630198at2"/>
<gene>
    <name evidence="1" type="ORF">E1298_29755</name>
</gene>